<dbReference type="SUPFAM" id="SSF52283">
    <property type="entry name" value="Formate/glycerate dehydrogenase catalytic domain-like"/>
    <property type="match status" value="1"/>
</dbReference>
<dbReference type="InterPro" id="IPR050223">
    <property type="entry name" value="D-isomer_2-hydroxyacid_DH"/>
</dbReference>
<evidence type="ECO:0000256" key="4">
    <source>
        <dbReference type="RuleBase" id="RU003719"/>
    </source>
</evidence>
<feature type="domain" description="D-isomer specific 2-hydroxyacid dehydrogenase NAD-binding" evidence="6">
    <location>
        <begin position="106"/>
        <end position="278"/>
    </location>
</feature>
<evidence type="ECO:0000259" key="5">
    <source>
        <dbReference type="Pfam" id="PF00389"/>
    </source>
</evidence>
<proteinExistence type="inferred from homology"/>
<dbReference type="GO" id="GO:0016618">
    <property type="term" value="F:hydroxypyruvate reductase [NAD(P)H] activity"/>
    <property type="evidence" value="ECO:0007669"/>
    <property type="project" value="TreeGrafter"/>
</dbReference>
<evidence type="ECO:0000256" key="2">
    <source>
        <dbReference type="ARBA" id="ARBA00023002"/>
    </source>
</evidence>
<dbReference type="PROSITE" id="PS00065">
    <property type="entry name" value="D_2_HYDROXYACID_DH_1"/>
    <property type="match status" value="1"/>
</dbReference>
<keyword evidence="3" id="KW-0520">NAD</keyword>
<dbReference type="SUPFAM" id="SSF51735">
    <property type="entry name" value="NAD(P)-binding Rossmann-fold domains"/>
    <property type="match status" value="1"/>
</dbReference>
<dbReference type="GO" id="GO:0030267">
    <property type="term" value="F:glyoxylate reductase (NADPH) activity"/>
    <property type="evidence" value="ECO:0007669"/>
    <property type="project" value="TreeGrafter"/>
</dbReference>
<dbReference type="PANTHER" id="PTHR10996:SF178">
    <property type="entry name" value="2-HYDROXYACID DEHYDROGENASE YGL185C-RELATED"/>
    <property type="match status" value="1"/>
</dbReference>
<name>A0A482UKD7_9PSED</name>
<dbReference type="Proteomes" id="UP000282800">
    <property type="component" value="Unassembled WGS sequence"/>
</dbReference>
<keyword evidence="1" id="KW-0521">NADP</keyword>
<dbReference type="Pfam" id="PF02826">
    <property type="entry name" value="2-Hacid_dh_C"/>
    <property type="match status" value="1"/>
</dbReference>
<dbReference type="InterPro" id="IPR029752">
    <property type="entry name" value="D-isomer_DH_CS1"/>
</dbReference>
<reference evidence="7 8" key="1">
    <citation type="submission" date="2019-01" db="EMBL/GenBank/DDBJ databases">
        <title>High-quality draft genome of. Pseudomonas songnenensis str. L103, a full-fledged denitrifier isolated from 100 meters deep aquifer in a heavily nitrogen fertilized agricultural area.</title>
        <authorList>
            <person name="Liu M."/>
            <person name="Liu B."/>
        </authorList>
    </citation>
    <scope>NUCLEOTIDE SEQUENCE [LARGE SCALE GENOMIC DNA]</scope>
    <source>
        <strain evidence="7 8">L103</strain>
    </source>
</reference>
<keyword evidence="2 4" id="KW-0560">Oxidoreductase</keyword>
<dbReference type="InterPro" id="IPR006139">
    <property type="entry name" value="D-isomer_2_OHA_DH_cat_dom"/>
</dbReference>
<dbReference type="RefSeq" id="WP_126188576.1">
    <property type="nucleotide sequence ID" value="NZ_RWYU02000001.1"/>
</dbReference>
<evidence type="ECO:0000259" key="6">
    <source>
        <dbReference type="Pfam" id="PF02826"/>
    </source>
</evidence>
<dbReference type="PANTHER" id="PTHR10996">
    <property type="entry name" value="2-HYDROXYACID DEHYDROGENASE-RELATED"/>
    <property type="match status" value="1"/>
</dbReference>
<dbReference type="GO" id="GO:0051287">
    <property type="term" value="F:NAD binding"/>
    <property type="evidence" value="ECO:0007669"/>
    <property type="project" value="InterPro"/>
</dbReference>
<dbReference type="GO" id="GO:0005829">
    <property type="term" value="C:cytosol"/>
    <property type="evidence" value="ECO:0007669"/>
    <property type="project" value="TreeGrafter"/>
</dbReference>
<dbReference type="EMBL" id="RWYU02000001">
    <property type="protein sequence ID" value="RYJ64140.1"/>
    <property type="molecule type" value="Genomic_DNA"/>
</dbReference>
<dbReference type="InterPro" id="IPR006140">
    <property type="entry name" value="D-isomer_DH_NAD-bd"/>
</dbReference>
<organism evidence="7 8">
    <name type="scientific">Pseudomonas songnenensis</name>
    <dbReference type="NCBI Taxonomy" id="1176259"/>
    <lineage>
        <taxon>Bacteria</taxon>
        <taxon>Pseudomonadati</taxon>
        <taxon>Pseudomonadota</taxon>
        <taxon>Gammaproteobacteria</taxon>
        <taxon>Pseudomonadales</taxon>
        <taxon>Pseudomonadaceae</taxon>
        <taxon>Pseudomonas</taxon>
    </lineage>
</organism>
<sequence>MAYLLQVAPLSARLDRELASRYDILPLWQAETAARLDKLAETIEVMVTGSRFGCSAELMARLPALKAIVSFGVGYDPIDVPAAQARGIAISNTPEVLNDCVADLAMGLIIDGRRQLSRADRFVRAGGWLNGNLPLARRVTGSRLGILGLGRIGQAVAKRAEGFAMPVRYHNRRPLTDCPYEYAGSLVELARWADVLLLTCVGGPQTRGLVSRDVLEALGPEGLLVNVARGSVVDEPALVEALQAGRLGGAALDVFDQEPQVPEALLGMDNVVLLPHIGSATRETRGAMEDLVLANLQRFLAEGQLVTPV</sequence>
<evidence type="ECO:0000313" key="7">
    <source>
        <dbReference type="EMBL" id="RYJ64140.1"/>
    </source>
</evidence>
<evidence type="ECO:0000256" key="3">
    <source>
        <dbReference type="ARBA" id="ARBA00023027"/>
    </source>
</evidence>
<protein>
    <submittedName>
        <fullName evidence="7">2-hydroxyacid dehydrogenase</fullName>
    </submittedName>
</protein>
<accession>A0A482UKD7</accession>
<comment type="caution">
    <text evidence="7">The sequence shown here is derived from an EMBL/GenBank/DDBJ whole genome shotgun (WGS) entry which is preliminary data.</text>
</comment>
<dbReference type="OrthoDB" id="9805416at2"/>
<comment type="similarity">
    <text evidence="4">Belongs to the D-isomer specific 2-hydroxyacid dehydrogenase family.</text>
</comment>
<dbReference type="CDD" id="cd12156">
    <property type="entry name" value="HPPR"/>
    <property type="match status" value="1"/>
</dbReference>
<dbReference type="Gene3D" id="3.40.50.720">
    <property type="entry name" value="NAD(P)-binding Rossmann-like Domain"/>
    <property type="match status" value="2"/>
</dbReference>
<evidence type="ECO:0000256" key="1">
    <source>
        <dbReference type="ARBA" id="ARBA00022857"/>
    </source>
</evidence>
<gene>
    <name evidence="7" type="ORF">EJA06_002530</name>
</gene>
<dbReference type="AlphaFoldDB" id="A0A482UKD7"/>
<feature type="domain" description="D-isomer specific 2-hydroxyacid dehydrogenase catalytic" evidence="5">
    <location>
        <begin position="22"/>
        <end position="308"/>
    </location>
</feature>
<dbReference type="FunFam" id="3.40.50.720:FF:000213">
    <property type="entry name" value="Putative 2-hydroxyacid dehydrogenase"/>
    <property type="match status" value="1"/>
</dbReference>
<dbReference type="InterPro" id="IPR036291">
    <property type="entry name" value="NAD(P)-bd_dom_sf"/>
</dbReference>
<evidence type="ECO:0000313" key="8">
    <source>
        <dbReference type="Proteomes" id="UP000282800"/>
    </source>
</evidence>
<dbReference type="Pfam" id="PF00389">
    <property type="entry name" value="2-Hacid_dh"/>
    <property type="match status" value="1"/>
</dbReference>